<dbReference type="EMBL" id="JJOA01000083">
    <property type="protein sequence ID" value="KEA54810.1"/>
    <property type="molecule type" value="Genomic_DNA"/>
</dbReference>
<gene>
    <name evidence="1" type="ORF">DT99_36705</name>
</gene>
<accession>A0A071M2T2</accession>
<dbReference type="OrthoDB" id="7596528at2"/>
<evidence type="ECO:0000313" key="1">
    <source>
        <dbReference type="EMBL" id="KEA54810.1"/>
    </source>
</evidence>
<reference evidence="1" key="1">
    <citation type="submission" date="2014-04" db="EMBL/GenBank/DDBJ databases">
        <title>In planta biocontrol of soil-borne Fusarium wilt of banana through a plant endophytic bacterium, Burkholderia cenocepacia 869T2.</title>
        <authorList>
            <person name="Ho Y.-N."/>
            <person name="Chiang H.-M."/>
            <person name="Chao C.-P."/>
            <person name="Su C.-C."/>
            <person name="Hsu H.-F."/>
            <person name="Guo C.-T."/>
            <person name="Hsieh J.-L."/>
            <person name="Huang C.-C."/>
        </authorList>
    </citation>
    <scope>NUCLEOTIDE SEQUENCE [LARGE SCALE GENOMIC DNA]</scope>
    <source>
        <strain evidence="1">869T2</strain>
    </source>
</reference>
<sequence length="199" mass="21403">MTSGTMWHGRINSSRAKFGLFAGVLALCGGCVTQPAPIYQVSIANQMALMKISPAAHYQVVRGAEPADIQTQIRSLSVAAPADGSWATYLKEALRIELTSAGFYSPDASAVVTVSLSDVHVLDGHADLAGRFVVSAGQKIVYDKVLRAQTQWDPQFIGVLAAQDGMIQATAIFQRLLHQLFADPEFVMVSQQLAVAQQR</sequence>
<dbReference type="AlphaFoldDB" id="A0A071M2T2"/>
<comment type="caution">
    <text evidence="1">The sequence shown here is derived from an EMBL/GenBank/DDBJ whole genome shotgun (WGS) entry which is preliminary data.</text>
</comment>
<name>A0A071M2T2_9BURK</name>
<evidence type="ECO:0008006" key="2">
    <source>
        <dbReference type="Google" id="ProtNLM"/>
    </source>
</evidence>
<protein>
    <recommendedName>
        <fullName evidence="2">Lipoprotein</fullName>
    </recommendedName>
</protein>
<organism evidence="1">
    <name type="scientific">Burkholderia cenocepacia</name>
    <dbReference type="NCBI Taxonomy" id="95486"/>
    <lineage>
        <taxon>Bacteria</taxon>
        <taxon>Pseudomonadati</taxon>
        <taxon>Pseudomonadota</taxon>
        <taxon>Betaproteobacteria</taxon>
        <taxon>Burkholderiales</taxon>
        <taxon>Burkholderiaceae</taxon>
        <taxon>Burkholderia</taxon>
        <taxon>Burkholderia cepacia complex</taxon>
    </lineage>
</organism>
<proteinExistence type="predicted"/>